<dbReference type="AlphaFoldDB" id="A0AAV7JX13"/>
<keyword evidence="2" id="KW-0689">Ribosomal protein</keyword>
<evidence type="ECO:0008006" key="7">
    <source>
        <dbReference type="Google" id="ProtNLM"/>
    </source>
</evidence>
<keyword evidence="6" id="KW-1185">Reference proteome</keyword>
<dbReference type="PANTHER" id="PTHR13274">
    <property type="entry name" value="MITOCHONDRIAL RIBOSOMAL PROTEIN S25"/>
    <property type="match status" value="1"/>
</dbReference>
<dbReference type="Proteomes" id="UP001165289">
    <property type="component" value="Unassembled WGS sequence"/>
</dbReference>
<dbReference type="GO" id="GO:1990904">
    <property type="term" value="C:ribonucleoprotein complex"/>
    <property type="evidence" value="ECO:0007669"/>
    <property type="project" value="UniProtKB-KW"/>
</dbReference>
<dbReference type="InterPro" id="IPR040049">
    <property type="entry name" value="Ribosomal_mS25/mL61"/>
</dbReference>
<evidence type="ECO:0000256" key="3">
    <source>
        <dbReference type="ARBA" id="ARBA00023128"/>
    </source>
</evidence>
<protein>
    <recommendedName>
        <fullName evidence="7">Ribosomal protein/NADH dehydrogenase domain-containing protein</fullName>
    </recommendedName>
</protein>
<dbReference type="GO" id="GO:0005739">
    <property type="term" value="C:mitochondrion"/>
    <property type="evidence" value="ECO:0007669"/>
    <property type="project" value="UniProtKB-SubCell"/>
</dbReference>
<organism evidence="5 6">
    <name type="scientific">Oopsacas minuta</name>
    <dbReference type="NCBI Taxonomy" id="111878"/>
    <lineage>
        <taxon>Eukaryota</taxon>
        <taxon>Metazoa</taxon>
        <taxon>Porifera</taxon>
        <taxon>Hexactinellida</taxon>
        <taxon>Hexasterophora</taxon>
        <taxon>Lyssacinosida</taxon>
        <taxon>Leucopsacidae</taxon>
        <taxon>Oopsacas</taxon>
    </lineage>
</organism>
<dbReference type="GO" id="GO:0003735">
    <property type="term" value="F:structural constituent of ribosome"/>
    <property type="evidence" value="ECO:0007669"/>
    <property type="project" value="InterPro"/>
</dbReference>
<sequence length="127" mass="14597">MANLGTQVLKSISKQNRTYEYLSKWPVKLPKKVKVIKLFLASSDTPAHKHPGAKFFLIECIPQLKFSNPDNKINVLVEDRKKSNINIEMESGESHLIHISFLSRDDIKLKIEELCQQLEQKPQPSLD</sequence>
<dbReference type="Gene3D" id="3.40.30.10">
    <property type="entry name" value="Glutaredoxin"/>
    <property type="match status" value="1"/>
</dbReference>
<comment type="caution">
    <text evidence="5">The sequence shown here is derived from an EMBL/GenBank/DDBJ whole genome shotgun (WGS) entry which is preliminary data.</text>
</comment>
<proteinExistence type="predicted"/>
<dbReference type="GO" id="GO:0005840">
    <property type="term" value="C:ribosome"/>
    <property type="evidence" value="ECO:0007669"/>
    <property type="project" value="UniProtKB-KW"/>
</dbReference>
<dbReference type="PANTHER" id="PTHR13274:SF2">
    <property type="entry name" value="SMALL RIBOSOMAL SUBUNIT PROTEIN MS25"/>
    <property type="match status" value="1"/>
</dbReference>
<evidence type="ECO:0000313" key="6">
    <source>
        <dbReference type="Proteomes" id="UP001165289"/>
    </source>
</evidence>
<gene>
    <name evidence="5" type="ORF">LOD99_3746</name>
</gene>
<keyword evidence="3" id="KW-0496">Mitochondrion</keyword>
<evidence type="ECO:0000256" key="2">
    <source>
        <dbReference type="ARBA" id="ARBA00022980"/>
    </source>
</evidence>
<evidence type="ECO:0000313" key="5">
    <source>
        <dbReference type="EMBL" id="KAI6653221.1"/>
    </source>
</evidence>
<accession>A0AAV7JX13</accession>
<dbReference type="EMBL" id="JAKMXF010000288">
    <property type="protein sequence ID" value="KAI6653221.1"/>
    <property type="molecule type" value="Genomic_DNA"/>
</dbReference>
<comment type="subcellular location">
    <subcellularLocation>
        <location evidence="1">Mitochondrion</location>
    </subcellularLocation>
</comment>
<evidence type="ECO:0000256" key="4">
    <source>
        <dbReference type="ARBA" id="ARBA00023274"/>
    </source>
</evidence>
<evidence type="ECO:0000256" key="1">
    <source>
        <dbReference type="ARBA" id="ARBA00004173"/>
    </source>
</evidence>
<name>A0AAV7JX13_9METZ</name>
<reference evidence="5 6" key="1">
    <citation type="journal article" date="2023" name="BMC Biol.">
        <title>The compact genome of the sponge Oopsacas minuta (Hexactinellida) is lacking key metazoan core genes.</title>
        <authorList>
            <person name="Santini S."/>
            <person name="Schenkelaars Q."/>
            <person name="Jourda C."/>
            <person name="Duchesne M."/>
            <person name="Belahbib H."/>
            <person name="Rocher C."/>
            <person name="Selva M."/>
            <person name="Riesgo A."/>
            <person name="Vervoort M."/>
            <person name="Leys S.P."/>
            <person name="Kodjabachian L."/>
            <person name="Le Bivic A."/>
            <person name="Borchiellini C."/>
            <person name="Claverie J.M."/>
            <person name="Renard E."/>
        </authorList>
    </citation>
    <scope>NUCLEOTIDE SEQUENCE [LARGE SCALE GENOMIC DNA]</scope>
    <source>
        <strain evidence="5">SPO-2</strain>
    </source>
</reference>
<keyword evidence="4" id="KW-0687">Ribonucleoprotein</keyword>